<dbReference type="RefSeq" id="WP_101359162.1">
    <property type="nucleotide sequence ID" value="NZ_NKXO01000030.1"/>
</dbReference>
<dbReference type="AlphaFoldDB" id="A0A2N3IBU6"/>
<feature type="chain" id="PRO_5014904307" description="MetA-pathway of phenol degradation" evidence="1">
    <location>
        <begin position="19"/>
        <end position="270"/>
    </location>
</feature>
<name>A0A2N3IBU6_9BACT</name>
<accession>A0A2N3IBU6</accession>
<keyword evidence="1" id="KW-0732">Signal</keyword>
<proteinExistence type="predicted"/>
<dbReference type="Proteomes" id="UP000233387">
    <property type="component" value="Unassembled WGS sequence"/>
</dbReference>
<dbReference type="OrthoDB" id="1014491at2"/>
<comment type="caution">
    <text evidence="2">The sequence shown here is derived from an EMBL/GenBank/DDBJ whole genome shotgun (WGS) entry which is preliminary data.</text>
</comment>
<gene>
    <name evidence="2" type="ORF">Rain11_1892</name>
</gene>
<keyword evidence="3" id="KW-1185">Reference proteome</keyword>
<dbReference type="EMBL" id="NKXO01000030">
    <property type="protein sequence ID" value="PKQ67802.1"/>
    <property type="molecule type" value="Genomic_DNA"/>
</dbReference>
<evidence type="ECO:0000313" key="3">
    <source>
        <dbReference type="Proteomes" id="UP000233387"/>
    </source>
</evidence>
<organism evidence="2 3">
    <name type="scientific">Raineya orbicola</name>
    <dbReference type="NCBI Taxonomy" id="2016530"/>
    <lineage>
        <taxon>Bacteria</taxon>
        <taxon>Pseudomonadati</taxon>
        <taxon>Bacteroidota</taxon>
        <taxon>Cytophagia</taxon>
        <taxon>Cytophagales</taxon>
        <taxon>Raineyaceae</taxon>
        <taxon>Raineya</taxon>
    </lineage>
</organism>
<evidence type="ECO:0008006" key="4">
    <source>
        <dbReference type="Google" id="ProtNLM"/>
    </source>
</evidence>
<feature type="signal peptide" evidence="1">
    <location>
        <begin position="1"/>
        <end position="18"/>
    </location>
</feature>
<reference evidence="2 3" key="1">
    <citation type="submission" date="2017-06" db="EMBL/GenBank/DDBJ databases">
        <title>Raineya orbicola gen. nov., sp. nov. a slightly thermophilic bacterium of the phylum Bacteroidetes and the description of Raineyaceae fam. nov.</title>
        <authorList>
            <person name="Albuquerque L."/>
            <person name="Polonia A.R.M."/>
            <person name="Barroso C."/>
            <person name="Froufe H.J.C."/>
            <person name="Lage O."/>
            <person name="Lobo-Da-Cunha A."/>
            <person name="Egas C."/>
            <person name="Da Costa M.S."/>
        </authorList>
    </citation>
    <scope>NUCLEOTIDE SEQUENCE [LARGE SCALE GENOMIC DNA]</scope>
    <source>
        <strain evidence="2 3">SPSPC-11</strain>
    </source>
</reference>
<evidence type="ECO:0000256" key="1">
    <source>
        <dbReference type="SAM" id="SignalP"/>
    </source>
</evidence>
<evidence type="ECO:0000313" key="2">
    <source>
        <dbReference type="EMBL" id="PKQ67802.1"/>
    </source>
</evidence>
<protein>
    <recommendedName>
        <fullName evidence="4">MetA-pathway of phenol degradation</fullName>
    </recommendedName>
</protein>
<sequence length="270" mass="30367">MKKLWLQLVFLCLVLQLAADPLKDSTKKHSLQYLFAKPEKILKPEVRPFITDDARVVGNQLFQIETWGRVDEANLQWWVLAAYGPTPWLELTTGWVKGLDFEPERGFAYALPLIQAKFLLKEYKPNQMPGFGMVIGTFLPHGKGSFKPPGYGTFGYLTITQSLGEGDKLLIHGNVGFNYLHIAGEHQWLNTWGLGTQIKTYGGFHLVGEIFSGDPYVPGSGTSFQAGFRHFFSDDLQIDSTIGKGIAGDEILPLWVSAGVRMVFHWFEKK</sequence>